<proteinExistence type="predicted"/>
<gene>
    <name evidence="1" type="ORF">CLV51_104323</name>
</gene>
<accession>A0A2P8HHC8</accession>
<comment type="caution">
    <text evidence="1">The sequence shown here is derived from an EMBL/GenBank/DDBJ whole genome shotgun (WGS) entry which is preliminary data.</text>
</comment>
<reference evidence="1 2" key="1">
    <citation type="submission" date="2018-03" db="EMBL/GenBank/DDBJ databases">
        <title>Genomic Encyclopedia of Archaeal and Bacterial Type Strains, Phase II (KMG-II): from individual species to whole genera.</title>
        <authorList>
            <person name="Goeker M."/>
        </authorList>
    </citation>
    <scope>NUCLEOTIDE SEQUENCE [LARGE SCALE GENOMIC DNA]</scope>
    <source>
        <strain evidence="1 2">DSM 24859</strain>
    </source>
</reference>
<dbReference type="RefSeq" id="WP_106529937.1">
    <property type="nucleotide sequence ID" value="NZ_PYAW01000004.1"/>
</dbReference>
<dbReference type="OrthoDB" id="5502466at2"/>
<name>A0A2P8HHC8_CHINA</name>
<dbReference type="Proteomes" id="UP000240971">
    <property type="component" value="Unassembled WGS sequence"/>
</dbReference>
<keyword evidence="2" id="KW-1185">Reference proteome</keyword>
<evidence type="ECO:0000313" key="2">
    <source>
        <dbReference type="Proteomes" id="UP000240971"/>
    </source>
</evidence>
<sequence length="275" mass="32270">MFNFFEKEYDNPALIEKIKQTQNKWISFLEKLEARMKEMCMGALPELKEVFEQDNDPYKRAHGRMVSALQGQLGQMREKANEVKEEKVFNFVHHASATIPPITTKAGRKYDDMLYAFRQVCLDRHRIFEEKIHYYFSLLKGTTGQQDLEADYQEQLTAFESIKDKFGCKQCGGNITIPKLFFIATYVTCPFCHTQNTFLPSTATQLVFHNARSLAEQRTAHLLKAYEESETKAPGLYQQYLRSMFDEWNKIVPDMAEENEKFYQRLLKDNSIDHH</sequence>
<organism evidence="1 2">
    <name type="scientific">Chitinophaga niastensis</name>
    <dbReference type="NCBI Taxonomy" id="536980"/>
    <lineage>
        <taxon>Bacteria</taxon>
        <taxon>Pseudomonadati</taxon>
        <taxon>Bacteroidota</taxon>
        <taxon>Chitinophagia</taxon>
        <taxon>Chitinophagales</taxon>
        <taxon>Chitinophagaceae</taxon>
        <taxon>Chitinophaga</taxon>
    </lineage>
</organism>
<protein>
    <submittedName>
        <fullName evidence="1">Uncharacterized protein</fullName>
    </submittedName>
</protein>
<evidence type="ECO:0000313" key="1">
    <source>
        <dbReference type="EMBL" id="PSL45617.1"/>
    </source>
</evidence>
<dbReference type="EMBL" id="PYAW01000004">
    <property type="protein sequence ID" value="PSL45617.1"/>
    <property type="molecule type" value="Genomic_DNA"/>
</dbReference>
<dbReference type="AlphaFoldDB" id="A0A2P8HHC8"/>